<accession>A0ABP1GFU8</accession>
<organism evidence="5 6">
    <name type="scientific">Coccomyxa viridis</name>
    <dbReference type="NCBI Taxonomy" id="1274662"/>
    <lineage>
        <taxon>Eukaryota</taxon>
        <taxon>Viridiplantae</taxon>
        <taxon>Chlorophyta</taxon>
        <taxon>core chlorophytes</taxon>
        <taxon>Trebouxiophyceae</taxon>
        <taxon>Trebouxiophyceae incertae sedis</taxon>
        <taxon>Coccomyxaceae</taxon>
        <taxon>Coccomyxa</taxon>
    </lineage>
</organism>
<sequence length="391" mass="41153">MERLGLVLLLAQLVALAAYADAKTAVIPLYRSKSTLDPDAKRSAHNVVYYGEFHLGTPPKQFTGCFDTGSSDTWLPAIGCMDPACTSHDRFNPRESSSFKSSAVSSSARNIFQQRANSWGPFMVVYGTGQVAGTVAADSLQLGNITVQNQGFGLVLSSSSDFLDISCDGLFGLAFPAISNLQTTPAFFNMLNDGSLDAPLFSMYMNPDPSKDPAGELSFGVIDPSKYTGKISYAPVTTKKYWTVALDSLSISGSPVAVAATSVVIDSGTSAILLGPDDSQAIHSAIPGIRFDRSTGYWTVIGGCAAVSKLPAVTFTIGGANLDLQPQQWTRPAESESSSDYSGDCVSTMIGSGQSSNTILGAPFLRGFFSVYQYDMSSKAAQVGFAPAAAS</sequence>
<evidence type="ECO:0000259" key="4">
    <source>
        <dbReference type="PROSITE" id="PS51767"/>
    </source>
</evidence>
<dbReference type="PANTHER" id="PTHR47966:SF51">
    <property type="entry name" value="BETA-SITE APP-CLEAVING ENZYME, ISOFORM A-RELATED"/>
    <property type="match status" value="1"/>
</dbReference>
<comment type="similarity">
    <text evidence="1 2">Belongs to the peptidase A1 family.</text>
</comment>
<keyword evidence="2" id="KW-0645">Protease</keyword>
<dbReference type="InterPro" id="IPR001461">
    <property type="entry name" value="Aspartic_peptidase_A1"/>
</dbReference>
<evidence type="ECO:0000313" key="5">
    <source>
        <dbReference type="EMBL" id="CAL5229563.1"/>
    </source>
</evidence>
<dbReference type="PROSITE" id="PS51767">
    <property type="entry name" value="PEPTIDASE_A1"/>
    <property type="match status" value="1"/>
</dbReference>
<evidence type="ECO:0000256" key="1">
    <source>
        <dbReference type="ARBA" id="ARBA00007447"/>
    </source>
</evidence>
<gene>
    <name evidence="5" type="primary">g12916</name>
    <name evidence="5" type="ORF">VP750_LOCUS11469</name>
</gene>
<reference evidence="5 6" key="1">
    <citation type="submission" date="2024-06" db="EMBL/GenBank/DDBJ databases">
        <authorList>
            <person name="Kraege A."/>
            <person name="Thomma B."/>
        </authorList>
    </citation>
    <scope>NUCLEOTIDE SEQUENCE [LARGE SCALE GENOMIC DNA]</scope>
</reference>
<evidence type="ECO:0000313" key="6">
    <source>
        <dbReference type="Proteomes" id="UP001497392"/>
    </source>
</evidence>
<dbReference type="InterPro" id="IPR033121">
    <property type="entry name" value="PEPTIDASE_A1"/>
</dbReference>
<dbReference type="Proteomes" id="UP001497392">
    <property type="component" value="Unassembled WGS sequence"/>
</dbReference>
<evidence type="ECO:0000256" key="3">
    <source>
        <dbReference type="SAM" id="SignalP"/>
    </source>
</evidence>
<dbReference type="PRINTS" id="PR00792">
    <property type="entry name" value="PEPSIN"/>
</dbReference>
<dbReference type="Pfam" id="PF00026">
    <property type="entry name" value="Asp"/>
    <property type="match status" value="1"/>
</dbReference>
<keyword evidence="6" id="KW-1185">Reference proteome</keyword>
<dbReference type="EMBL" id="CAXHTA020000021">
    <property type="protein sequence ID" value="CAL5229563.1"/>
    <property type="molecule type" value="Genomic_DNA"/>
</dbReference>
<feature type="signal peptide" evidence="3">
    <location>
        <begin position="1"/>
        <end position="22"/>
    </location>
</feature>
<dbReference type="Gene3D" id="2.40.70.10">
    <property type="entry name" value="Acid Proteases"/>
    <property type="match status" value="2"/>
</dbReference>
<name>A0ABP1GFU8_9CHLO</name>
<protein>
    <submittedName>
        <fullName evidence="5">G12916 protein</fullName>
    </submittedName>
</protein>
<dbReference type="InterPro" id="IPR034164">
    <property type="entry name" value="Pepsin-like_dom"/>
</dbReference>
<dbReference type="CDD" id="cd05471">
    <property type="entry name" value="pepsin_like"/>
    <property type="match status" value="1"/>
</dbReference>
<keyword evidence="3" id="KW-0732">Signal</keyword>
<dbReference type="SUPFAM" id="SSF50630">
    <property type="entry name" value="Acid proteases"/>
    <property type="match status" value="1"/>
</dbReference>
<dbReference type="InterPro" id="IPR021109">
    <property type="entry name" value="Peptidase_aspartic_dom_sf"/>
</dbReference>
<proteinExistence type="inferred from homology"/>
<comment type="caution">
    <text evidence="5">The sequence shown here is derived from an EMBL/GenBank/DDBJ whole genome shotgun (WGS) entry which is preliminary data.</text>
</comment>
<keyword evidence="2" id="KW-0064">Aspartyl protease</keyword>
<feature type="domain" description="Peptidase A1" evidence="4">
    <location>
        <begin position="49"/>
        <end position="386"/>
    </location>
</feature>
<feature type="chain" id="PRO_5045941614" evidence="3">
    <location>
        <begin position="23"/>
        <end position="391"/>
    </location>
</feature>
<dbReference type="PANTHER" id="PTHR47966">
    <property type="entry name" value="BETA-SITE APP-CLEAVING ENZYME, ISOFORM A-RELATED"/>
    <property type="match status" value="1"/>
</dbReference>
<evidence type="ECO:0000256" key="2">
    <source>
        <dbReference type="RuleBase" id="RU000454"/>
    </source>
</evidence>
<dbReference type="InterPro" id="IPR001969">
    <property type="entry name" value="Aspartic_peptidase_AS"/>
</dbReference>
<dbReference type="PROSITE" id="PS00141">
    <property type="entry name" value="ASP_PROTEASE"/>
    <property type="match status" value="1"/>
</dbReference>
<keyword evidence="2" id="KW-0378">Hydrolase</keyword>